<gene>
    <name evidence="2" type="ORF">NEF87_004863</name>
</gene>
<name>A0ABY6HYG5_9ARCH</name>
<dbReference type="SUPFAM" id="SSF54631">
    <property type="entry name" value="CBS-domain pair"/>
    <property type="match status" value="1"/>
</dbReference>
<accession>A0ABY6HYG5</accession>
<protein>
    <recommendedName>
        <fullName evidence="1">CBS domain-containing protein</fullName>
    </recommendedName>
</protein>
<keyword evidence="3" id="KW-1185">Reference proteome</keyword>
<dbReference type="Gene3D" id="3.10.580.10">
    <property type="entry name" value="CBS-domain"/>
    <property type="match status" value="1"/>
</dbReference>
<dbReference type="InterPro" id="IPR000644">
    <property type="entry name" value="CBS_dom"/>
</dbReference>
<feature type="domain" description="CBS" evidence="1">
    <location>
        <begin position="95"/>
        <end position="148"/>
    </location>
</feature>
<evidence type="ECO:0000313" key="2">
    <source>
        <dbReference type="EMBL" id="UYP48578.1"/>
    </source>
</evidence>
<evidence type="ECO:0000313" key="3">
    <source>
        <dbReference type="Proteomes" id="UP001208689"/>
    </source>
</evidence>
<dbReference type="Proteomes" id="UP001208689">
    <property type="component" value="Chromosome"/>
</dbReference>
<organism evidence="2 3">
    <name type="scientific">Candidatus Lokiarchaeum ossiferum</name>
    <dbReference type="NCBI Taxonomy" id="2951803"/>
    <lineage>
        <taxon>Archaea</taxon>
        <taxon>Promethearchaeati</taxon>
        <taxon>Promethearchaeota</taxon>
        <taxon>Promethearchaeia</taxon>
        <taxon>Promethearchaeales</taxon>
        <taxon>Promethearchaeaceae</taxon>
        <taxon>Candidatus Lokiarchaeum</taxon>
    </lineage>
</organism>
<dbReference type="Pfam" id="PF00571">
    <property type="entry name" value="CBS"/>
    <property type="match status" value="1"/>
</dbReference>
<dbReference type="EMBL" id="CP104013">
    <property type="protein sequence ID" value="UYP48578.1"/>
    <property type="molecule type" value="Genomic_DNA"/>
</dbReference>
<evidence type="ECO:0000259" key="1">
    <source>
        <dbReference type="Pfam" id="PF00571"/>
    </source>
</evidence>
<reference evidence="2" key="1">
    <citation type="submission" date="2022-09" db="EMBL/GenBank/DDBJ databases">
        <title>Actin cytoskeleton and complex cell architecture in an #Asgard archaeon.</title>
        <authorList>
            <person name="Ponce Toledo R.I."/>
            <person name="Schleper C."/>
            <person name="Rodrigues Oliveira T."/>
            <person name="Wollweber F."/>
            <person name="Xu J."/>
            <person name="Rittmann S."/>
            <person name="Klingl A."/>
            <person name="Pilhofer M."/>
        </authorList>
    </citation>
    <scope>NUCLEOTIDE SEQUENCE</scope>
    <source>
        <strain evidence="2">B-35</strain>
    </source>
</reference>
<dbReference type="InterPro" id="IPR046342">
    <property type="entry name" value="CBS_dom_sf"/>
</dbReference>
<sequence>MEIKQIESYSYGLSVEEIAHVGVHLVEKNERLINVLKIMDTKQISAVVVEDINNLTEYYIISHTDIIRFLVKQRNHLDFYGLLAGGKNLLHDTRAKEIMRGPIDIMRMGTPIDELIGKLQQTGFKRAILGNVKRQPIGVISTKDLIEWNSILLPPGTPYLVCVMEIDTGLVLGRHFLQEDVTAGFVTILGGSLSAISILTNEILKQSGNIRLIEKDRFVIMLETHGTLTAFVVADRSSITLRRKLQNFLRNFRHKYAKEIIKRQESNGFAPVSVFNIRELAEIFR</sequence>
<proteinExistence type="predicted"/>